<name>A0A1I4X7T7_9GAMM</name>
<evidence type="ECO:0000313" key="2">
    <source>
        <dbReference type="Proteomes" id="UP000198575"/>
    </source>
</evidence>
<keyword evidence="2" id="KW-1185">Reference proteome</keyword>
<dbReference type="Proteomes" id="UP000198575">
    <property type="component" value="Unassembled WGS sequence"/>
</dbReference>
<dbReference type="GO" id="GO:0016301">
    <property type="term" value="F:kinase activity"/>
    <property type="evidence" value="ECO:0007669"/>
    <property type="project" value="UniProtKB-KW"/>
</dbReference>
<organism evidence="1 2">
    <name type="scientific">Dokdonella immobilis</name>
    <dbReference type="NCBI Taxonomy" id="578942"/>
    <lineage>
        <taxon>Bacteria</taxon>
        <taxon>Pseudomonadati</taxon>
        <taxon>Pseudomonadota</taxon>
        <taxon>Gammaproteobacteria</taxon>
        <taxon>Lysobacterales</taxon>
        <taxon>Rhodanobacteraceae</taxon>
        <taxon>Dokdonella</taxon>
    </lineage>
</organism>
<gene>
    <name evidence="1" type="ORF">SAMN05216289_10850</name>
</gene>
<keyword evidence="1" id="KW-0808">Transferase</keyword>
<proteinExistence type="predicted"/>
<dbReference type="EMBL" id="FOVF01000008">
    <property type="protein sequence ID" value="SFN21765.1"/>
    <property type="molecule type" value="Genomic_DNA"/>
</dbReference>
<accession>A0A1I4X7T7</accession>
<keyword evidence="1" id="KW-0418">Kinase</keyword>
<dbReference type="STRING" id="578942.SAMN05216289_10850"/>
<evidence type="ECO:0000313" key="1">
    <source>
        <dbReference type="EMBL" id="SFN21765.1"/>
    </source>
</evidence>
<reference evidence="1 2" key="1">
    <citation type="submission" date="2016-10" db="EMBL/GenBank/DDBJ databases">
        <authorList>
            <person name="de Groot N.N."/>
        </authorList>
    </citation>
    <scope>NUCLEOTIDE SEQUENCE [LARGE SCALE GENOMIC DNA]</scope>
    <source>
        <strain evidence="1 2">CGMCC 1.7659</strain>
    </source>
</reference>
<protein>
    <submittedName>
        <fullName evidence="1">Serine/threonine-protein kinase HipA</fullName>
    </submittedName>
</protein>
<dbReference type="AlphaFoldDB" id="A0A1I4X7T7"/>
<sequence length="83" mass="8975">MSQDVAPRVREAMRANPGFEEIGARMLFAWNEGLSGLCERHTDSVSHIGLGDALASLPGLPPAQPQRTVMGRSEMLASELWIG</sequence>